<evidence type="ECO:0000313" key="7">
    <source>
        <dbReference type="EMBL" id="SNC73380.1"/>
    </source>
</evidence>
<evidence type="ECO:0000256" key="4">
    <source>
        <dbReference type="ARBA" id="ARBA00022989"/>
    </source>
</evidence>
<gene>
    <name evidence="7" type="ORF">SAMN05445756_1936</name>
</gene>
<dbReference type="OrthoDB" id="3175972at2"/>
<keyword evidence="4 6" id="KW-1133">Transmembrane helix</keyword>
<comment type="subcellular location">
    <subcellularLocation>
        <location evidence="1">Cell membrane</location>
        <topology evidence="1">Multi-pass membrane protein</topology>
    </subcellularLocation>
</comment>
<feature type="transmembrane region" description="Helical" evidence="6">
    <location>
        <begin position="75"/>
        <end position="93"/>
    </location>
</feature>
<organism evidence="7 8">
    <name type="scientific">Kytococcus aerolatus</name>
    <dbReference type="NCBI Taxonomy" id="592308"/>
    <lineage>
        <taxon>Bacteria</taxon>
        <taxon>Bacillati</taxon>
        <taxon>Actinomycetota</taxon>
        <taxon>Actinomycetes</taxon>
        <taxon>Micrococcales</taxon>
        <taxon>Kytococcaceae</taxon>
        <taxon>Kytococcus</taxon>
    </lineage>
</organism>
<accession>A0A212U5F4</accession>
<reference evidence="7 8" key="1">
    <citation type="submission" date="2017-06" db="EMBL/GenBank/DDBJ databases">
        <authorList>
            <person name="Kim H.J."/>
            <person name="Triplett B.A."/>
        </authorList>
    </citation>
    <scope>NUCLEOTIDE SEQUENCE [LARGE SCALE GENOMIC DNA]</scope>
    <source>
        <strain evidence="7 8">DSM 22179</strain>
    </source>
</reference>
<dbReference type="InterPro" id="IPR001123">
    <property type="entry name" value="LeuE-type"/>
</dbReference>
<dbReference type="AlphaFoldDB" id="A0A212U5F4"/>
<keyword evidence="8" id="KW-1185">Reference proteome</keyword>
<sequence>MDVYLSLAAVWLLGVMSPGPDFVAILRTGLRHGRVAASWVAVGVMAGITVWIVLALLGLTALVQANPLLGTALRVAGALVLIALGVTGLWGVLRPGSAAEPAEPAGEEAAGGAAPVPAELPAVRAFRLGLLTNVANPKALVFFGALFGSLIPASTGWAGHGVVLAEMLVIGTAWFLFLAWAASRPAMVRLYRRAARWIDGAAALAFLGLGLALIG</sequence>
<dbReference type="RefSeq" id="WP_088818927.1">
    <property type="nucleotide sequence ID" value="NZ_FYEZ01000003.1"/>
</dbReference>
<keyword evidence="2" id="KW-1003">Cell membrane</keyword>
<proteinExistence type="predicted"/>
<evidence type="ECO:0000256" key="5">
    <source>
        <dbReference type="ARBA" id="ARBA00023136"/>
    </source>
</evidence>
<feature type="transmembrane region" description="Helical" evidence="6">
    <location>
        <begin position="157"/>
        <end position="182"/>
    </location>
</feature>
<name>A0A212U5F4_9MICO</name>
<evidence type="ECO:0000256" key="2">
    <source>
        <dbReference type="ARBA" id="ARBA00022475"/>
    </source>
</evidence>
<dbReference type="EMBL" id="FYEZ01000003">
    <property type="protein sequence ID" value="SNC73380.1"/>
    <property type="molecule type" value="Genomic_DNA"/>
</dbReference>
<dbReference type="Proteomes" id="UP000198122">
    <property type="component" value="Unassembled WGS sequence"/>
</dbReference>
<dbReference type="GO" id="GO:0015171">
    <property type="term" value="F:amino acid transmembrane transporter activity"/>
    <property type="evidence" value="ECO:0007669"/>
    <property type="project" value="TreeGrafter"/>
</dbReference>
<keyword evidence="3 6" id="KW-0812">Transmembrane</keyword>
<evidence type="ECO:0000256" key="1">
    <source>
        <dbReference type="ARBA" id="ARBA00004651"/>
    </source>
</evidence>
<keyword evidence="5 6" id="KW-0472">Membrane</keyword>
<dbReference type="Pfam" id="PF01810">
    <property type="entry name" value="LysE"/>
    <property type="match status" value="1"/>
</dbReference>
<feature type="transmembrane region" description="Helical" evidence="6">
    <location>
        <begin position="39"/>
        <end position="63"/>
    </location>
</feature>
<protein>
    <submittedName>
        <fullName evidence="7">Threonine/homoserine/homoserine lactone efflux protein</fullName>
    </submittedName>
</protein>
<evidence type="ECO:0000256" key="6">
    <source>
        <dbReference type="SAM" id="Phobius"/>
    </source>
</evidence>
<feature type="transmembrane region" description="Helical" evidence="6">
    <location>
        <begin position="194"/>
        <end position="214"/>
    </location>
</feature>
<dbReference type="GO" id="GO:0005886">
    <property type="term" value="C:plasma membrane"/>
    <property type="evidence" value="ECO:0007669"/>
    <property type="project" value="UniProtKB-SubCell"/>
</dbReference>
<evidence type="ECO:0000313" key="8">
    <source>
        <dbReference type="Proteomes" id="UP000198122"/>
    </source>
</evidence>
<evidence type="ECO:0000256" key="3">
    <source>
        <dbReference type="ARBA" id="ARBA00022692"/>
    </source>
</evidence>
<dbReference type="PANTHER" id="PTHR30086">
    <property type="entry name" value="ARGININE EXPORTER PROTEIN ARGO"/>
    <property type="match status" value="1"/>
</dbReference>
<dbReference type="PANTHER" id="PTHR30086:SF20">
    <property type="entry name" value="ARGININE EXPORTER PROTEIN ARGO-RELATED"/>
    <property type="match status" value="1"/>
</dbReference>